<comment type="function">
    <text evidence="11 13">Catalytic subunit of the glycosylphosphatidylinositol-mannosyltransferase I complex which catalyzes the transfer of the first mannose, via an alpha-1,4 bond from a dolichol-phosphate-mannose (Dol-P-Man) to the glucosaminyl acyl phosphatidylinositol (GlcN-(acyl)PI) intermediate to generate alpha-D-Man-(1-&gt;4)-alpha-D-GlcN-(1-&gt;6)-(1-radyl,2-acyl-sn-glycero-3-phospho)-2-acyl-inositol and participates in the sixth step of the glycosylphosphatidylinositol-anchor biosynthesis.</text>
</comment>
<protein>
    <recommendedName>
        <fullName evidence="12 13">GPI alpha-1,4-mannosyltransferase I, catalytic subunit</fullName>
        <ecNumber evidence="13">2.4.1.-</ecNumber>
    </recommendedName>
    <alternativeName>
        <fullName evidence="13">GPI mannosyltransferase I</fullName>
    </alternativeName>
</protein>
<evidence type="ECO:0000256" key="9">
    <source>
        <dbReference type="ARBA" id="ARBA00022989"/>
    </source>
</evidence>
<evidence type="ECO:0000256" key="10">
    <source>
        <dbReference type="ARBA" id="ARBA00023136"/>
    </source>
</evidence>
<proteinExistence type="inferred from homology"/>
<dbReference type="GO" id="GO:0005789">
    <property type="term" value="C:endoplasmic reticulum membrane"/>
    <property type="evidence" value="ECO:0007669"/>
    <property type="project" value="UniProtKB-SubCell"/>
</dbReference>
<dbReference type="GO" id="GO:0051751">
    <property type="term" value="F:alpha-1,4-mannosyltransferase activity"/>
    <property type="evidence" value="ECO:0007669"/>
    <property type="project" value="InterPro"/>
</dbReference>
<dbReference type="OrthoDB" id="3821113at2759"/>
<evidence type="ECO:0000256" key="3">
    <source>
        <dbReference type="ARBA" id="ARBA00011071"/>
    </source>
</evidence>
<sequence length="514" mass="60272">MGSYWEKIVNIDYKTHLLVSLVFRLILVAYGVHHDEISKLKYTDIDYKVFTDASRHLLEGRSPYDRHTYRYSPLVAIILTPNILFHHSFGKILFCCIDIIVAVLIRLIVKNNIKEYDCYRQKDNKLAKIEGSSKSKKFNNKNKKKLRQSNKQHMNLTRAELKSKNYASYSADLAMIVWLYNPITIAIGTRGNCDTLAGFLVVLTLYFLQCKRYSFTAGLIHGISVHFRLYPIIYSLTFFMFLSKYSIYTTEDRRKIKADFNAIKANDGAKQIKNIENTLVQSSSMGGHKLVPHGIVKTERKTIFRQEYLLYLIPNFEQLKLVSGCILSLSFLTWLFYSLFGYRFLFETYLYHFVRKDPKHNFSLYFYLQYLTAWVKNIGYWQKALMVLPQLVLLSVFSIRYGLNKFSLNFSILTQTIVFVIYNSVLTSQYFVWVMAVLPLCLWQIRLSTKVAFILLGVWYVAQLVWLLPAYLLEFQGQNTFLYIWIQSVSFFCANIAILGRLIMYFQPLQEKID</sequence>
<dbReference type="PANTHER" id="PTHR12886:SF0">
    <property type="entry name" value="GPI MANNOSYLTRANSFERASE 1"/>
    <property type="match status" value="1"/>
</dbReference>
<dbReference type="AlphaFoldDB" id="A0A9P0CIA6"/>
<evidence type="ECO:0000256" key="11">
    <source>
        <dbReference type="ARBA" id="ARBA00093408"/>
    </source>
</evidence>
<feature type="transmembrane region" description="Helical" evidence="13">
    <location>
        <begin position="452"/>
        <end position="472"/>
    </location>
</feature>
<evidence type="ECO:0000256" key="12">
    <source>
        <dbReference type="ARBA" id="ARBA00093608"/>
    </source>
</evidence>
<dbReference type="PANTHER" id="PTHR12886">
    <property type="entry name" value="PIG-M MANNOSYLTRANSFERASE"/>
    <property type="match status" value="1"/>
</dbReference>
<evidence type="ECO:0000256" key="13">
    <source>
        <dbReference type="RuleBase" id="RU365064"/>
    </source>
</evidence>
<keyword evidence="8 13" id="KW-0256">Endoplasmic reticulum</keyword>
<dbReference type="GO" id="GO:0006506">
    <property type="term" value="P:GPI anchor biosynthetic process"/>
    <property type="evidence" value="ECO:0007669"/>
    <property type="project" value="UniProtKB-KW"/>
</dbReference>
<comment type="subcellular location">
    <subcellularLocation>
        <location evidence="1 13">Endoplasmic reticulum membrane</location>
        <topology evidence="1 13">Multi-pass membrane protein</topology>
    </subcellularLocation>
</comment>
<dbReference type="GO" id="GO:1990529">
    <property type="term" value="C:glycosylphosphatidylinositol-mannosyltransferase I complex"/>
    <property type="evidence" value="ECO:0007669"/>
    <property type="project" value="TreeGrafter"/>
</dbReference>
<feature type="transmembrane region" description="Helical" evidence="13">
    <location>
        <begin position="15"/>
        <end position="32"/>
    </location>
</feature>
<feature type="transmembrane region" description="Helical" evidence="13">
    <location>
        <begin position="484"/>
        <end position="506"/>
    </location>
</feature>
<dbReference type="EMBL" id="OV651823">
    <property type="protein sequence ID" value="CAH1101168.1"/>
    <property type="molecule type" value="Genomic_DNA"/>
</dbReference>
<dbReference type="InterPro" id="IPR007704">
    <property type="entry name" value="PIG-M"/>
</dbReference>
<dbReference type="EC" id="2.4.1.-" evidence="13"/>
<evidence type="ECO:0000256" key="5">
    <source>
        <dbReference type="ARBA" id="ARBA00022676"/>
    </source>
</evidence>
<evidence type="ECO:0000256" key="8">
    <source>
        <dbReference type="ARBA" id="ARBA00022824"/>
    </source>
</evidence>
<dbReference type="Proteomes" id="UP001153636">
    <property type="component" value="Chromosome 11"/>
</dbReference>
<keyword evidence="5 13" id="KW-0328">Glycosyltransferase</keyword>
<comment type="pathway">
    <text evidence="2 13">Glycolipid biosynthesis; glycosylphosphatidylinositol-anchor biosynthesis.</text>
</comment>
<evidence type="ECO:0000256" key="4">
    <source>
        <dbReference type="ARBA" id="ARBA00022502"/>
    </source>
</evidence>
<evidence type="ECO:0000256" key="6">
    <source>
        <dbReference type="ARBA" id="ARBA00022679"/>
    </source>
</evidence>
<keyword evidence="4 13" id="KW-0337">GPI-anchor biosynthesis</keyword>
<keyword evidence="15" id="KW-1185">Reference proteome</keyword>
<evidence type="ECO:0000313" key="14">
    <source>
        <dbReference type="EMBL" id="CAH1101168.1"/>
    </source>
</evidence>
<feature type="transmembrane region" description="Helical" evidence="13">
    <location>
        <begin position="321"/>
        <end position="340"/>
    </location>
</feature>
<feature type="transmembrane region" description="Helical" evidence="13">
    <location>
        <begin position="191"/>
        <end position="209"/>
    </location>
</feature>
<name>A0A9P0CIA6_9CUCU</name>
<dbReference type="Pfam" id="PF05007">
    <property type="entry name" value="Mannosyl_trans"/>
    <property type="match status" value="2"/>
</dbReference>
<keyword evidence="7 13" id="KW-0812">Transmembrane</keyword>
<organism evidence="14 15">
    <name type="scientific">Psylliodes chrysocephalus</name>
    <dbReference type="NCBI Taxonomy" id="3402493"/>
    <lineage>
        <taxon>Eukaryota</taxon>
        <taxon>Metazoa</taxon>
        <taxon>Ecdysozoa</taxon>
        <taxon>Arthropoda</taxon>
        <taxon>Hexapoda</taxon>
        <taxon>Insecta</taxon>
        <taxon>Pterygota</taxon>
        <taxon>Neoptera</taxon>
        <taxon>Endopterygota</taxon>
        <taxon>Coleoptera</taxon>
        <taxon>Polyphaga</taxon>
        <taxon>Cucujiformia</taxon>
        <taxon>Chrysomeloidea</taxon>
        <taxon>Chrysomelidae</taxon>
        <taxon>Galerucinae</taxon>
        <taxon>Alticini</taxon>
        <taxon>Psylliodes</taxon>
    </lineage>
</organism>
<keyword evidence="10 13" id="KW-0472">Membrane</keyword>
<evidence type="ECO:0000256" key="2">
    <source>
        <dbReference type="ARBA" id="ARBA00004687"/>
    </source>
</evidence>
<keyword evidence="6 13" id="KW-0808">Transferase</keyword>
<feature type="transmembrane region" description="Helical" evidence="13">
    <location>
        <begin position="380"/>
        <end position="399"/>
    </location>
</feature>
<evidence type="ECO:0000313" key="15">
    <source>
        <dbReference type="Proteomes" id="UP001153636"/>
    </source>
</evidence>
<dbReference type="GO" id="GO:0004376">
    <property type="term" value="F:GPI mannosyltransferase activity"/>
    <property type="evidence" value="ECO:0007669"/>
    <property type="project" value="InterPro"/>
</dbReference>
<feature type="transmembrane region" description="Helical" evidence="13">
    <location>
        <begin position="91"/>
        <end position="109"/>
    </location>
</feature>
<accession>A0A9P0CIA6</accession>
<evidence type="ECO:0000256" key="7">
    <source>
        <dbReference type="ARBA" id="ARBA00022692"/>
    </source>
</evidence>
<keyword evidence="9 13" id="KW-1133">Transmembrane helix</keyword>
<evidence type="ECO:0000256" key="1">
    <source>
        <dbReference type="ARBA" id="ARBA00004477"/>
    </source>
</evidence>
<gene>
    <name evidence="14" type="ORF">PSYICH_LOCUS2520</name>
</gene>
<comment type="similarity">
    <text evidence="3 13">Belongs to the PIGM family.</text>
</comment>
<reference evidence="14" key="1">
    <citation type="submission" date="2022-01" db="EMBL/GenBank/DDBJ databases">
        <authorList>
            <person name="King R."/>
        </authorList>
    </citation>
    <scope>NUCLEOTIDE SEQUENCE</scope>
</reference>